<dbReference type="InterPro" id="IPR021358">
    <property type="entry name" value="DUF2977"/>
</dbReference>
<name>W7CZ03_9LIST</name>
<evidence type="ECO:0000313" key="2">
    <source>
        <dbReference type="Proteomes" id="UP000019243"/>
    </source>
</evidence>
<dbReference type="EMBL" id="AODH01000004">
    <property type="protein sequence ID" value="EUJ41985.1"/>
    <property type="molecule type" value="Genomic_DNA"/>
</dbReference>
<keyword evidence="2" id="KW-1185">Reference proteome</keyword>
<dbReference type="Proteomes" id="UP000019243">
    <property type="component" value="Unassembled WGS sequence"/>
</dbReference>
<dbReference type="OrthoDB" id="2408833at2"/>
<reference evidence="1 2" key="1">
    <citation type="submission" date="2012-12" db="EMBL/GenBank/DDBJ databases">
        <title>Novel taxa of Listeriaceae from agricultural environments in the United States.</title>
        <authorList>
            <person name="den Bakker H.C."/>
            <person name="Allred A."/>
            <person name="Warchocki S."/>
            <person name="Wright E.M."/>
            <person name="Burrell A."/>
            <person name="Nightingale K.K."/>
            <person name="Kephart D."/>
            <person name="Wiedmann M."/>
        </authorList>
    </citation>
    <scope>NUCLEOTIDE SEQUENCE [LARGE SCALE GENOMIC DNA]</scope>
    <source>
        <strain evidence="1 2">FSL F6-1037</strain>
    </source>
</reference>
<organism evidence="1 2">
    <name type="scientific">Brochothrix campestris FSL F6-1037</name>
    <dbReference type="NCBI Taxonomy" id="1265861"/>
    <lineage>
        <taxon>Bacteria</taxon>
        <taxon>Bacillati</taxon>
        <taxon>Bacillota</taxon>
        <taxon>Bacilli</taxon>
        <taxon>Bacillales</taxon>
        <taxon>Listeriaceae</taxon>
        <taxon>Brochothrix</taxon>
    </lineage>
</organism>
<accession>W7CZ03</accession>
<dbReference type="RefSeq" id="WP_035313003.1">
    <property type="nucleotide sequence ID" value="NZ_AODH01000004.1"/>
</dbReference>
<comment type="caution">
    <text evidence="1">The sequence shown here is derived from an EMBL/GenBank/DDBJ whole genome shotgun (WGS) entry which is preliminary data.</text>
</comment>
<dbReference type="STRING" id="1265861.BCAMP_01230"/>
<evidence type="ECO:0000313" key="1">
    <source>
        <dbReference type="EMBL" id="EUJ41985.1"/>
    </source>
</evidence>
<gene>
    <name evidence="1" type="ORF">BCAMP_01230</name>
</gene>
<dbReference type="AlphaFoldDB" id="W7CZ03"/>
<dbReference type="Pfam" id="PF11192">
    <property type="entry name" value="DUF2977"/>
    <property type="match status" value="1"/>
</dbReference>
<protein>
    <submittedName>
        <fullName evidence="1">Uncharacterized protein</fullName>
    </submittedName>
</protein>
<proteinExistence type="predicted"/>
<sequence>MQLVLNESNEIVAYALIGEIEGAVSYELLLPRQFDRLRSDDGRDDEYLYGLPPNFEADFKPLYFSLIDDRIILNQNYIEPIEEQNNEALTLAELTEMVAEMYLATNLNGGE</sequence>